<evidence type="ECO:0000313" key="1">
    <source>
        <dbReference type="EMBL" id="TCP20197.1"/>
    </source>
</evidence>
<dbReference type="Proteomes" id="UP000295182">
    <property type="component" value="Unassembled WGS sequence"/>
</dbReference>
<comment type="caution">
    <text evidence="1">The sequence shown here is derived from an EMBL/GenBank/DDBJ whole genome shotgun (WGS) entry which is preliminary data.</text>
</comment>
<sequence length="308" mass="33072">MRWAWVALFLLLAAGAVVTNMNSRRILVLHEGTADSASTNAFGRGVGAVLGQLSRLKLRHQYLAFDSSVCQRVLAQMQAFDPHAVIAEGAGARQCLDSQPRQASPVVAMPDTPAQVVDQGRHVAAWGKVLSDLAQPGQRLLVLYGSDPEGLLEYQLMTDAARVAGLHLQPLAENTVLEPSMLERSVRQLGADLVFVGRTLGRGRDSVGGLPQASWLRALRLATPQPILASRLESLELGADMVLLQAPEQRGEMLAQMALAGRGTALPSPTPPYEMAVGLQRDFVARQRDALPSFYVLSARLAGFLSGP</sequence>
<dbReference type="AlphaFoldDB" id="A0A4R2NFY0"/>
<evidence type="ECO:0000313" key="2">
    <source>
        <dbReference type="Proteomes" id="UP000295182"/>
    </source>
</evidence>
<name>A0A4R2NFY0_9BURK</name>
<proteinExistence type="predicted"/>
<reference evidence="1 2" key="1">
    <citation type="submission" date="2019-03" db="EMBL/GenBank/DDBJ databases">
        <title>Genomic Encyclopedia of Type Strains, Phase IV (KMG-IV): sequencing the most valuable type-strain genomes for metagenomic binning, comparative biology and taxonomic classification.</title>
        <authorList>
            <person name="Goeker M."/>
        </authorList>
    </citation>
    <scope>NUCLEOTIDE SEQUENCE [LARGE SCALE GENOMIC DNA]</scope>
    <source>
        <strain evidence="1 2">DSM 1837</strain>
    </source>
</reference>
<keyword evidence="2" id="KW-1185">Reference proteome</keyword>
<dbReference type="EMBL" id="SLXH01000002">
    <property type="protein sequence ID" value="TCP20197.1"/>
    <property type="molecule type" value="Genomic_DNA"/>
</dbReference>
<protein>
    <submittedName>
        <fullName evidence="1">Uncharacterized protein</fullName>
    </submittedName>
</protein>
<organism evidence="1 2">
    <name type="scientific">Simplicispira metamorpha</name>
    <dbReference type="NCBI Taxonomy" id="80881"/>
    <lineage>
        <taxon>Bacteria</taxon>
        <taxon>Pseudomonadati</taxon>
        <taxon>Pseudomonadota</taxon>
        <taxon>Betaproteobacteria</taxon>
        <taxon>Burkholderiales</taxon>
        <taxon>Comamonadaceae</taxon>
        <taxon>Simplicispira</taxon>
    </lineage>
</organism>
<accession>A0A4R2NFY0</accession>
<gene>
    <name evidence="1" type="ORF">EV674_102165</name>
</gene>